<evidence type="ECO:0000313" key="4">
    <source>
        <dbReference type="Proteomes" id="UP000536711"/>
    </source>
</evidence>
<dbReference type="InterPro" id="IPR027417">
    <property type="entry name" value="P-loop_NTPase"/>
</dbReference>
<evidence type="ECO:0000259" key="2">
    <source>
        <dbReference type="Pfam" id="PF01048"/>
    </source>
</evidence>
<organism evidence="3 4">
    <name type="scientific">Fusarium acutatum</name>
    <dbReference type="NCBI Taxonomy" id="78861"/>
    <lineage>
        <taxon>Eukaryota</taxon>
        <taxon>Fungi</taxon>
        <taxon>Dikarya</taxon>
        <taxon>Ascomycota</taxon>
        <taxon>Pezizomycotina</taxon>
        <taxon>Sordariomycetes</taxon>
        <taxon>Hypocreomycetidae</taxon>
        <taxon>Hypocreales</taxon>
        <taxon>Nectriaceae</taxon>
        <taxon>Fusarium</taxon>
        <taxon>Fusarium fujikuroi species complex</taxon>
    </lineage>
</organism>
<proteinExistence type="predicted"/>
<accession>A0A8H4JG61</accession>
<reference evidence="3 4" key="1">
    <citation type="submission" date="2020-01" db="EMBL/GenBank/DDBJ databases">
        <title>Identification and distribution of gene clusters putatively required for synthesis of sphingolipid metabolism inhibitors in phylogenetically diverse species of the filamentous fungus Fusarium.</title>
        <authorList>
            <person name="Kim H.-S."/>
            <person name="Busman M."/>
            <person name="Brown D.W."/>
            <person name="Divon H."/>
            <person name="Uhlig S."/>
            <person name="Proctor R.H."/>
        </authorList>
    </citation>
    <scope>NUCLEOTIDE SEQUENCE [LARGE SCALE GENOMIC DNA]</scope>
    <source>
        <strain evidence="3 4">NRRL 13308</strain>
    </source>
</reference>
<dbReference type="SUPFAM" id="SSF52540">
    <property type="entry name" value="P-loop containing nucleoside triphosphate hydrolases"/>
    <property type="match status" value="1"/>
</dbReference>
<dbReference type="Gene3D" id="3.40.50.1580">
    <property type="entry name" value="Nucleoside phosphorylase domain"/>
    <property type="match status" value="1"/>
</dbReference>
<sequence>MSTLSPRPPRPRRPSHRRGFEIAIICALTLEADAIEALFDHHWDDDGPPFDKELGDPNAYSTGVIGRFNVVLAYMPGMGKVNAATVASNCGKSFPGIKLALVVGICGAVPFGPTKDEIMLGDVIISNGVIQYDFGRQMPGHFVRKDTLVDVPGRPNLEIRGVLTKLKGLRYRRQLSAKISDYLDALRQDRDLHAEYPGATEDRLFEASYRHTDDRKSCEQLGCDGDLVSRSRLAIAEVSPTPAIHFGLMASGDAVMKSGEDRDRIAAVEGIIAFEMEGAGVWDSFPCIVIKGACDYADSHKSKDWQRYAAATAAACAKALLNFWVPSPPLPLDTLPYVQSDESDLPPSKRVRLHVSEGASPVRELQDQPVFLVPFLENPLFVGRGDVLTKLQSLLFERNSRKVALVGLGGIGKTQIALQLAYLIKKKKKDYSIFWVPALSRASFEQACTQIIDVCGIPTTDNSDAIEIVRQHLSCSERAGKWLLVVDNADDMETVMGSKGADNGLYRSLPQSDQGRILFTTRYQKVGVSVAGRNIVGVPAMSRDEARSYFKGALIQGMPSVDDEVMDHLLTLLEHLPLAITQAAAYLNVNQISTTEYLQLFKNTDRDRIELLSAEFQDDTGYEQSQDPVATTWFITFNQIRKGDELASRILMFLAYVEPKAVPQSMLPEGESQQQLTRAIGTLCGYRFLDRRGSSRVFDMHSLVHVATGFWIVENDSEKEQSQAAIAHLREIFPTDDWENREVWRQYLPHAIRLLRCSEDGWNDERCKLGYWAGRCLHVDGRVAEAVELLEHVVAVREATLAENHPSRLASQHALAGTYQANRQVTEAVKLLEHVVAVQEMTLAENHPSRLASQHQLAGVYQANGRVAEAVELLEHVVAVREVTLAENHPDRLASQHELAGAYKANRRVAEAVKLLEHVVAVKEITLAENHPSRLASQHQLAGAYQANRQVTEAVKLLEHVVAVQEMTLAENHPSRLASQHQLAGVYQANGRVAEAVELLEHVVAVREVTLAENHPDRLASQHELAGAYKANRRVAEAVKLLEHVVAVKEITLAENHPSRLASQHALAGAYKANRQVAEAVKLLEHVVAVKEITLAENHPDRLASQHALAGVYQANGQVAEAVKLLEHVVARKREIMLPSHPSRLVSEQNLEYYYNILKGPTSLCS</sequence>
<dbReference type="InterPro" id="IPR011990">
    <property type="entry name" value="TPR-like_helical_dom_sf"/>
</dbReference>
<keyword evidence="4" id="KW-1185">Reference proteome</keyword>
<dbReference type="Pfam" id="PF13424">
    <property type="entry name" value="TPR_12"/>
    <property type="match status" value="4"/>
</dbReference>
<dbReference type="InterPro" id="IPR000845">
    <property type="entry name" value="Nucleoside_phosphorylase_d"/>
</dbReference>
<feature type="domain" description="NB-ARC" evidence="1">
    <location>
        <begin position="388"/>
        <end position="548"/>
    </location>
</feature>
<dbReference type="InterPro" id="IPR002182">
    <property type="entry name" value="NB-ARC"/>
</dbReference>
<dbReference type="Pfam" id="PF00931">
    <property type="entry name" value="NB-ARC"/>
    <property type="match status" value="1"/>
</dbReference>
<dbReference type="Pfam" id="PF13374">
    <property type="entry name" value="TPR_10"/>
    <property type="match status" value="1"/>
</dbReference>
<dbReference type="SUPFAM" id="SSF48452">
    <property type="entry name" value="TPR-like"/>
    <property type="match status" value="3"/>
</dbReference>
<dbReference type="EMBL" id="JAADJF010000297">
    <property type="protein sequence ID" value="KAF4426062.1"/>
    <property type="molecule type" value="Genomic_DNA"/>
</dbReference>
<feature type="domain" description="Nucleoside phosphorylase" evidence="2">
    <location>
        <begin position="21"/>
        <end position="320"/>
    </location>
</feature>
<protein>
    <submittedName>
        <fullName evidence="3">Kinesin light chain</fullName>
    </submittedName>
</protein>
<dbReference type="PANTHER" id="PTHR46082">
    <property type="entry name" value="ATP/GTP-BINDING PROTEIN-RELATED"/>
    <property type="match status" value="1"/>
</dbReference>
<dbReference type="SUPFAM" id="SSF53167">
    <property type="entry name" value="Purine and uridine phosphorylases"/>
    <property type="match status" value="1"/>
</dbReference>
<dbReference type="Gene3D" id="3.40.50.300">
    <property type="entry name" value="P-loop containing nucleotide triphosphate hydrolases"/>
    <property type="match status" value="1"/>
</dbReference>
<dbReference type="OrthoDB" id="1658288at2759"/>
<dbReference type="Gene3D" id="1.25.40.10">
    <property type="entry name" value="Tetratricopeptide repeat domain"/>
    <property type="match status" value="2"/>
</dbReference>
<dbReference type="GO" id="GO:0043531">
    <property type="term" value="F:ADP binding"/>
    <property type="evidence" value="ECO:0007669"/>
    <property type="project" value="InterPro"/>
</dbReference>
<dbReference type="InterPro" id="IPR035994">
    <property type="entry name" value="Nucleoside_phosphorylase_sf"/>
</dbReference>
<dbReference type="GO" id="GO:0009116">
    <property type="term" value="P:nucleoside metabolic process"/>
    <property type="evidence" value="ECO:0007669"/>
    <property type="project" value="InterPro"/>
</dbReference>
<evidence type="ECO:0000313" key="3">
    <source>
        <dbReference type="EMBL" id="KAF4426062.1"/>
    </source>
</evidence>
<comment type="caution">
    <text evidence="3">The sequence shown here is derived from an EMBL/GenBank/DDBJ whole genome shotgun (WGS) entry which is preliminary data.</text>
</comment>
<dbReference type="Proteomes" id="UP000536711">
    <property type="component" value="Unassembled WGS sequence"/>
</dbReference>
<dbReference type="GO" id="GO:0003824">
    <property type="term" value="F:catalytic activity"/>
    <property type="evidence" value="ECO:0007669"/>
    <property type="project" value="InterPro"/>
</dbReference>
<dbReference type="AlphaFoldDB" id="A0A8H4JG61"/>
<dbReference type="InterPro" id="IPR053137">
    <property type="entry name" value="NLR-like"/>
</dbReference>
<evidence type="ECO:0000259" key="1">
    <source>
        <dbReference type="Pfam" id="PF00931"/>
    </source>
</evidence>
<dbReference type="Pfam" id="PF01048">
    <property type="entry name" value="PNP_UDP_1"/>
    <property type="match status" value="1"/>
</dbReference>
<name>A0A8H4JG61_9HYPO</name>
<gene>
    <name evidence="3" type="ORF">FACUT_9956</name>
</gene>
<dbReference type="PANTHER" id="PTHR46082:SF6">
    <property type="entry name" value="AAA+ ATPASE DOMAIN-CONTAINING PROTEIN-RELATED"/>
    <property type="match status" value="1"/>
</dbReference>